<accession>A0A9P6L3L0</accession>
<gene>
    <name evidence="1" type="ORF">BJ322DRAFT_1111680</name>
</gene>
<comment type="caution">
    <text evidence="1">The sequence shown here is derived from an EMBL/GenBank/DDBJ whole genome shotgun (WGS) entry which is preliminary data.</text>
</comment>
<keyword evidence="2" id="KW-1185">Reference proteome</keyword>
<protein>
    <recommendedName>
        <fullName evidence="3">F-box domain-containing protein</fullName>
    </recommendedName>
</protein>
<organism evidence="1 2">
    <name type="scientific">Thelephora terrestris</name>
    <dbReference type="NCBI Taxonomy" id="56493"/>
    <lineage>
        <taxon>Eukaryota</taxon>
        <taxon>Fungi</taxon>
        <taxon>Dikarya</taxon>
        <taxon>Basidiomycota</taxon>
        <taxon>Agaricomycotina</taxon>
        <taxon>Agaricomycetes</taxon>
        <taxon>Thelephorales</taxon>
        <taxon>Thelephoraceae</taxon>
        <taxon>Thelephora</taxon>
    </lineage>
</organism>
<proteinExistence type="predicted"/>
<name>A0A9P6L3L0_9AGAM</name>
<dbReference type="AlphaFoldDB" id="A0A9P6L3L0"/>
<dbReference type="Proteomes" id="UP000736335">
    <property type="component" value="Unassembled WGS sequence"/>
</dbReference>
<reference evidence="1" key="1">
    <citation type="journal article" date="2020" name="Nat. Commun.">
        <title>Large-scale genome sequencing of mycorrhizal fungi provides insights into the early evolution of symbiotic traits.</title>
        <authorList>
            <person name="Miyauchi S."/>
            <person name="Kiss E."/>
            <person name="Kuo A."/>
            <person name="Drula E."/>
            <person name="Kohler A."/>
            <person name="Sanchez-Garcia M."/>
            <person name="Morin E."/>
            <person name="Andreopoulos B."/>
            <person name="Barry K.W."/>
            <person name="Bonito G."/>
            <person name="Buee M."/>
            <person name="Carver A."/>
            <person name="Chen C."/>
            <person name="Cichocki N."/>
            <person name="Clum A."/>
            <person name="Culley D."/>
            <person name="Crous P.W."/>
            <person name="Fauchery L."/>
            <person name="Girlanda M."/>
            <person name="Hayes R.D."/>
            <person name="Keri Z."/>
            <person name="LaButti K."/>
            <person name="Lipzen A."/>
            <person name="Lombard V."/>
            <person name="Magnuson J."/>
            <person name="Maillard F."/>
            <person name="Murat C."/>
            <person name="Nolan M."/>
            <person name="Ohm R.A."/>
            <person name="Pangilinan J."/>
            <person name="Pereira M.F."/>
            <person name="Perotto S."/>
            <person name="Peter M."/>
            <person name="Pfister S."/>
            <person name="Riley R."/>
            <person name="Sitrit Y."/>
            <person name="Stielow J.B."/>
            <person name="Szollosi G."/>
            <person name="Zifcakova L."/>
            <person name="Stursova M."/>
            <person name="Spatafora J.W."/>
            <person name="Tedersoo L."/>
            <person name="Vaario L.M."/>
            <person name="Yamada A."/>
            <person name="Yan M."/>
            <person name="Wang P."/>
            <person name="Xu J."/>
            <person name="Bruns T."/>
            <person name="Baldrian P."/>
            <person name="Vilgalys R."/>
            <person name="Dunand C."/>
            <person name="Henrissat B."/>
            <person name="Grigoriev I.V."/>
            <person name="Hibbett D."/>
            <person name="Nagy L.G."/>
            <person name="Martin F.M."/>
        </authorList>
    </citation>
    <scope>NUCLEOTIDE SEQUENCE</scope>
    <source>
        <strain evidence="1">UH-Tt-Lm1</strain>
    </source>
</reference>
<evidence type="ECO:0008006" key="3">
    <source>
        <dbReference type="Google" id="ProtNLM"/>
    </source>
</evidence>
<reference evidence="1" key="2">
    <citation type="submission" date="2020-11" db="EMBL/GenBank/DDBJ databases">
        <authorList>
            <consortium name="DOE Joint Genome Institute"/>
            <person name="Kuo A."/>
            <person name="Miyauchi S."/>
            <person name="Kiss E."/>
            <person name="Drula E."/>
            <person name="Kohler A."/>
            <person name="Sanchez-Garcia M."/>
            <person name="Andreopoulos B."/>
            <person name="Barry K.W."/>
            <person name="Bonito G."/>
            <person name="Buee M."/>
            <person name="Carver A."/>
            <person name="Chen C."/>
            <person name="Cichocki N."/>
            <person name="Clum A."/>
            <person name="Culley D."/>
            <person name="Crous P.W."/>
            <person name="Fauchery L."/>
            <person name="Girlanda M."/>
            <person name="Hayes R."/>
            <person name="Keri Z."/>
            <person name="Labutti K."/>
            <person name="Lipzen A."/>
            <person name="Lombard V."/>
            <person name="Magnuson J."/>
            <person name="Maillard F."/>
            <person name="Morin E."/>
            <person name="Murat C."/>
            <person name="Nolan M."/>
            <person name="Ohm R."/>
            <person name="Pangilinan J."/>
            <person name="Pereira M."/>
            <person name="Perotto S."/>
            <person name="Peter M."/>
            <person name="Riley R."/>
            <person name="Sitrit Y."/>
            <person name="Stielow B."/>
            <person name="Szollosi G."/>
            <person name="Zifcakova L."/>
            <person name="Stursova M."/>
            <person name="Spatafora J.W."/>
            <person name="Tedersoo L."/>
            <person name="Vaario L.-M."/>
            <person name="Yamada A."/>
            <person name="Yan M."/>
            <person name="Wang P."/>
            <person name="Xu J."/>
            <person name="Bruns T."/>
            <person name="Baldrian P."/>
            <person name="Vilgalys R."/>
            <person name="Henrissat B."/>
            <person name="Grigoriev I.V."/>
            <person name="Hibbett D."/>
            <person name="Nagy L.G."/>
            <person name="Martin F.M."/>
        </authorList>
    </citation>
    <scope>NUCLEOTIDE SEQUENCE</scope>
    <source>
        <strain evidence="1">UH-Tt-Lm1</strain>
    </source>
</reference>
<sequence length="649" mass="74059">MSGFWRRPPSQLSRVLPYVAVPAIADKFPPLRGHLRLVGLEPEAVGLRLADFTRELQKGMNFRSVELEGHLNGRSYTQQILNACASTVTDLTITPHGNGYLGLRYLNFKGIAGLRRLTLRTAFTPVFGVAFGFIPISTITSPVFRQLVLGLGGIPSRFDGPSLRFVEDGDFRFTIRTGKLHDHEAFQKHAKEAFPLLASRGCIYFEISSSIGNRPLSYHPPRLMVKFSQQIRELGRRVGVPLGGHVDLDSISAAIHHGCMGLPQELVDHITNMLCDDVSALQACSLTCKAMFVSTRHLIHQTLCLTPRKNEKILTRKEKHRFWGPRPPDVKLRLLSYMGEHDFLQYTRRVHIRGFSAFNSEVLLPHLRHFQSLDRVHTLVIENYYPSSRPDLPRICFDHFYPTLTSLTLTSPFDHYRALLRFALLFPQLENLAFEWLKNDEWYPLSATAPPIVDKFPPLCGNLRLAFPRSAQWPRALIREIQNGINFRSIELESEYLWDHGHFLLGPCSRSLEEVTIVTNGSTHVTLGNYNIIRRLTYRMPFHQAIVNGPELIYGVIFTITSPVFCEFVLEMSTLPSLFDTPSLEVLGYWGKTDGLLEERFAKHGHFRLIIRMGKHRGLKDFQQHIRGAFPLLEKRGCIHFQISHSIKK</sequence>
<evidence type="ECO:0000313" key="2">
    <source>
        <dbReference type="Proteomes" id="UP000736335"/>
    </source>
</evidence>
<evidence type="ECO:0000313" key="1">
    <source>
        <dbReference type="EMBL" id="KAF9781756.1"/>
    </source>
</evidence>
<dbReference type="EMBL" id="WIUZ02000013">
    <property type="protein sequence ID" value="KAF9781756.1"/>
    <property type="molecule type" value="Genomic_DNA"/>
</dbReference>